<organism evidence="1 2">
    <name type="scientific">Epicoccum nigrum</name>
    <name type="common">Soil fungus</name>
    <name type="synonym">Epicoccum purpurascens</name>
    <dbReference type="NCBI Taxonomy" id="105696"/>
    <lineage>
        <taxon>Eukaryota</taxon>
        <taxon>Fungi</taxon>
        <taxon>Dikarya</taxon>
        <taxon>Ascomycota</taxon>
        <taxon>Pezizomycotina</taxon>
        <taxon>Dothideomycetes</taxon>
        <taxon>Pleosporomycetidae</taxon>
        <taxon>Pleosporales</taxon>
        <taxon>Pleosporineae</taxon>
        <taxon>Didymellaceae</taxon>
        <taxon>Epicoccum</taxon>
    </lineage>
</organism>
<protein>
    <submittedName>
        <fullName evidence="1">Uncharacterized protein</fullName>
    </submittedName>
</protein>
<proteinExistence type="predicted"/>
<accession>A0A1Y2LXQ3</accession>
<keyword evidence="2" id="KW-1185">Reference proteome</keyword>
<reference evidence="1 2" key="1">
    <citation type="journal article" date="2017" name="Genome Announc.">
        <title>Genome sequence of the saprophytic ascomycete Epicoccum nigrum ICMP 19927 strain isolated from New Zealand.</title>
        <authorList>
            <person name="Fokin M."/>
            <person name="Fleetwood D."/>
            <person name="Weir B.S."/>
            <person name="Villas-Boas S.G."/>
        </authorList>
    </citation>
    <scope>NUCLEOTIDE SEQUENCE [LARGE SCALE GENOMIC DNA]</scope>
    <source>
        <strain evidence="1 2">ICMP 19927</strain>
    </source>
</reference>
<dbReference type="Proteomes" id="UP000193240">
    <property type="component" value="Unassembled WGS sequence"/>
</dbReference>
<name>A0A1Y2LXQ3_EPING</name>
<dbReference type="EMBL" id="KZ107845">
    <property type="protein sequence ID" value="OSS48620.1"/>
    <property type="molecule type" value="Genomic_DNA"/>
</dbReference>
<evidence type="ECO:0000313" key="1">
    <source>
        <dbReference type="EMBL" id="OSS48620.1"/>
    </source>
</evidence>
<gene>
    <name evidence="1" type="ORF">B5807_07045</name>
</gene>
<evidence type="ECO:0000313" key="2">
    <source>
        <dbReference type="Proteomes" id="UP000193240"/>
    </source>
</evidence>
<dbReference type="InParanoid" id="A0A1Y2LXQ3"/>
<dbReference type="AlphaFoldDB" id="A0A1Y2LXQ3"/>
<sequence length="170" mass="20216">MLQHVPRSLLTCRNRPNTSMQRHPLLRTIIHPPMQNIVVVKRYLSSFQLHRDLARHIRFIRRSSPLVIRPRPLMTPRNKHQTTVIVQRKIPLRMVPGLLQPRQLFLRRRTRRDIVPMPPQLEIPLGPHKHVVQLHRQIPFLARDQRSHVLEQLGVKIRPGEEYVVGIRRV</sequence>